<dbReference type="STRING" id="469383.Cwoe_1727"/>
<evidence type="ECO:0000256" key="1">
    <source>
        <dbReference type="SAM" id="MobiDB-lite"/>
    </source>
</evidence>
<name>D3F178_CONWI</name>
<feature type="region of interest" description="Disordered" evidence="1">
    <location>
        <begin position="281"/>
        <end position="327"/>
    </location>
</feature>
<feature type="compositionally biased region" description="Pro residues" evidence="1">
    <location>
        <begin position="290"/>
        <end position="300"/>
    </location>
</feature>
<proteinExistence type="predicted"/>
<dbReference type="AlphaFoldDB" id="D3F178"/>
<keyword evidence="4" id="KW-1185">Reference proteome</keyword>
<evidence type="ECO:0000256" key="2">
    <source>
        <dbReference type="SAM" id="SignalP"/>
    </source>
</evidence>
<keyword evidence="2" id="KW-0732">Signal</keyword>
<evidence type="ECO:0008006" key="5">
    <source>
        <dbReference type="Google" id="ProtNLM"/>
    </source>
</evidence>
<gene>
    <name evidence="3" type="ordered locus">Cwoe_1727</name>
</gene>
<feature type="signal peptide" evidence="2">
    <location>
        <begin position="1"/>
        <end position="33"/>
    </location>
</feature>
<sequence length="525" mass="55057" precursor="true">MRIPFKAPVRARRTLPLLLAMAAGALVPAGALAAPATVTVRIEGRTQTLFEGPLLTDGHGVRASSDTVLRRCDGTNNNANPAAGPTGTAAAADAMRVLGLDFDARWFPAFDDYFIQRFGPDAEDANGYAYWGILLNGVLTQVGGCQQRVRPGQELLWAYDAFRARPFLRLARDGDDGAVPEPILTVDPGAPLRLRVVGRDGSNPAVTPAEGVPIVPVTTGAYGFQSFAPASLARSAADGTATVTFTTPGWQRIKAVDDAGHVRSNRIDVCVVPPGMAGCGPAPADTVTRIPPPPETPPADPPREQPRQDSPRTGQPPSTAAPRLEQPRIVLADGARRGLVGVRWRVLDAGVGVRGWEIAAKTLGSKRASFVTSARGGSDTRALLRLPAGVTSQLRFSVTDALGRTTSTTIGNVVVPRDDRALGLRRSWRAARDATAWLGTATRGAAGARLTTRLAAGRPVFFLRGGAGAARVEVRAAGRAETFTVAAGRAGTTRELKARRRAKAGSVELRVLRGSVSVDGVAATP</sequence>
<accession>D3F178</accession>
<dbReference type="EMBL" id="CP001854">
    <property type="protein sequence ID" value="ADB50154.1"/>
    <property type="molecule type" value="Genomic_DNA"/>
</dbReference>
<evidence type="ECO:0000313" key="3">
    <source>
        <dbReference type="EMBL" id="ADB50154.1"/>
    </source>
</evidence>
<dbReference type="KEGG" id="cwo:Cwoe_1727"/>
<reference evidence="3 4" key="1">
    <citation type="journal article" date="2010" name="Stand. Genomic Sci.">
        <title>Complete genome sequence of Conexibacter woesei type strain (ID131577).</title>
        <authorList>
            <person name="Pukall R."/>
            <person name="Lapidus A."/>
            <person name="Glavina Del Rio T."/>
            <person name="Copeland A."/>
            <person name="Tice H."/>
            <person name="Cheng J.-F."/>
            <person name="Lucas S."/>
            <person name="Chen F."/>
            <person name="Nolan M."/>
            <person name="Bruce D."/>
            <person name="Goodwin L."/>
            <person name="Pitluck S."/>
            <person name="Mavromatis K."/>
            <person name="Ivanova N."/>
            <person name="Ovchinnikova G."/>
            <person name="Pati A."/>
            <person name="Chen A."/>
            <person name="Palaniappan K."/>
            <person name="Land M."/>
            <person name="Hauser L."/>
            <person name="Chang Y.-J."/>
            <person name="Jeffries C.D."/>
            <person name="Chain P."/>
            <person name="Meincke L."/>
            <person name="Sims D."/>
            <person name="Brettin T."/>
            <person name="Detter J.C."/>
            <person name="Rohde M."/>
            <person name="Goeker M."/>
            <person name="Bristow J."/>
            <person name="Eisen J.A."/>
            <person name="Markowitz V."/>
            <person name="Kyrpides N.C."/>
            <person name="Klenk H.-P."/>
            <person name="Hugenholtz P."/>
        </authorList>
    </citation>
    <scope>NUCLEOTIDE SEQUENCE [LARGE SCALE GENOMIC DNA]</scope>
    <source>
        <strain evidence="4">DSM 14684 / CIP 108061 / JCM 11494 / NBRC 100937 / ID131577</strain>
    </source>
</reference>
<dbReference type="Proteomes" id="UP000008229">
    <property type="component" value="Chromosome"/>
</dbReference>
<protein>
    <recommendedName>
        <fullName evidence="5">DUF4430 domain-containing protein</fullName>
    </recommendedName>
</protein>
<dbReference type="eggNOG" id="ENOG50344UK">
    <property type="taxonomic scope" value="Bacteria"/>
</dbReference>
<feature type="compositionally biased region" description="Basic and acidic residues" evidence="1">
    <location>
        <begin position="301"/>
        <end position="310"/>
    </location>
</feature>
<organism evidence="3 4">
    <name type="scientific">Conexibacter woesei (strain DSM 14684 / CCUG 47730 / CIP 108061 / JCM 11494 / NBRC 100937 / ID131577)</name>
    <dbReference type="NCBI Taxonomy" id="469383"/>
    <lineage>
        <taxon>Bacteria</taxon>
        <taxon>Bacillati</taxon>
        <taxon>Actinomycetota</taxon>
        <taxon>Thermoleophilia</taxon>
        <taxon>Solirubrobacterales</taxon>
        <taxon>Conexibacteraceae</taxon>
        <taxon>Conexibacter</taxon>
    </lineage>
</organism>
<dbReference type="HOGENOM" id="CLU_518479_0_0_11"/>
<reference evidence="4" key="2">
    <citation type="submission" date="2010-01" db="EMBL/GenBank/DDBJ databases">
        <title>The complete genome of Conexibacter woesei DSM 14684.</title>
        <authorList>
            <consortium name="US DOE Joint Genome Institute (JGI-PGF)"/>
            <person name="Lucas S."/>
            <person name="Copeland A."/>
            <person name="Lapidus A."/>
            <person name="Glavina del Rio T."/>
            <person name="Dalin E."/>
            <person name="Tice H."/>
            <person name="Bruce D."/>
            <person name="Goodwin L."/>
            <person name="Pitluck S."/>
            <person name="Kyrpides N."/>
            <person name="Mavromatis K."/>
            <person name="Ivanova N."/>
            <person name="Mikhailova N."/>
            <person name="Chertkov O."/>
            <person name="Brettin T."/>
            <person name="Detter J.C."/>
            <person name="Han C."/>
            <person name="Larimer F."/>
            <person name="Land M."/>
            <person name="Hauser L."/>
            <person name="Markowitz V."/>
            <person name="Cheng J.-F."/>
            <person name="Hugenholtz P."/>
            <person name="Woyke T."/>
            <person name="Wu D."/>
            <person name="Pukall R."/>
            <person name="Steenblock K."/>
            <person name="Schneider S."/>
            <person name="Klenk H.-P."/>
            <person name="Eisen J.A."/>
        </authorList>
    </citation>
    <scope>NUCLEOTIDE SEQUENCE [LARGE SCALE GENOMIC DNA]</scope>
    <source>
        <strain evidence="4">DSM 14684 / CIP 108061 / JCM 11494 / NBRC 100937 / ID131577</strain>
    </source>
</reference>
<feature type="chain" id="PRO_5003043412" description="DUF4430 domain-containing protein" evidence="2">
    <location>
        <begin position="34"/>
        <end position="525"/>
    </location>
</feature>
<evidence type="ECO:0000313" key="4">
    <source>
        <dbReference type="Proteomes" id="UP000008229"/>
    </source>
</evidence>